<feature type="coiled-coil region" evidence="4">
    <location>
        <begin position="99"/>
        <end position="126"/>
    </location>
</feature>
<keyword evidence="1 3" id="KW-0807">Transducer</keyword>
<evidence type="ECO:0000256" key="1">
    <source>
        <dbReference type="ARBA" id="ARBA00023224"/>
    </source>
</evidence>
<comment type="caution">
    <text evidence="9">The sequence shown here is derived from an EMBL/GenBank/DDBJ whole genome shotgun (WGS) entry which is preliminary data.</text>
</comment>
<evidence type="ECO:0000256" key="5">
    <source>
        <dbReference type="SAM" id="MobiDB-lite"/>
    </source>
</evidence>
<proteinExistence type="inferred from homology"/>
<dbReference type="SUPFAM" id="SSF158472">
    <property type="entry name" value="HAMP domain-like"/>
    <property type="match status" value="1"/>
</dbReference>
<evidence type="ECO:0000259" key="8">
    <source>
        <dbReference type="PROSITE" id="PS50885"/>
    </source>
</evidence>
<dbReference type="AlphaFoldDB" id="A0A2A9HE33"/>
<evidence type="ECO:0000256" key="2">
    <source>
        <dbReference type="ARBA" id="ARBA00029447"/>
    </source>
</evidence>
<feature type="transmembrane region" description="Helical" evidence="6">
    <location>
        <begin position="203"/>
        <end position="224"/>
    </location>
</feature>
<feature type="domain" description="Methyl-accepting transducer" evidence="7">
    <location>
        <begin position="342"/>
        <end position="599"/>
    </location>
</feature>
<evidence type="ECO:0000256" key="6">
    <source>
        <dbReference type="SAM" id="Phobius"/>
    </source>
</evidence>
<dbReference type="PANTHER" id="PTHR32089">
    <property type="entry name" value="METHYL-ACCEPTING CHEMOTAXIS PROTEIN MCPB"/>
    <property type="match status" value="1"/>
</dbReference>
<dbReference type="InterPro" id="IPR003660">
    <property type="entry name" value="HAMP_dom"/>
</dbReference>
<feature type="region of interest" description="Disordered" evidence="5">
    <location>
        <begin position="385"/>
        <end position="405"/>
    </location>
</feature>
<dbReference type="Pfam" id="PF12729">
    <property type="entry name" value="4HB_MCP_1"/>
    <property type="match status" value="1"/>
</dbReference>
<dbReference type="SMART" id="SM00304">
    <property type="entry name" value="HAMP"/>
    <property type="match status" value="2"/>
</dbReference>
<keyword evidence="4" id="KW-0175">Coiled coil</keyword>
<dbReference type="RefSeq" id="WP_098502743.1">
    <property type="nucleotide sequence ID" value="NZ_PDJQ01000001.1"/>
</dbReference>
<keyword evidence="10" id="KW-1185">Reference proteome</keyword>
<dbReference type="InterPro" id="IPR024478">
    <property type="entry name" value="HlyB_4HB_MCP"/>
</dbReference>
<dbReference type="CDD" id="cd11386">
    <property type="entry name" value="MCP_signal"/>
    <property type="match status" value="1"/>
</dbReference>
<gene>
    <name evidence="9" type="ORF">A9A59_0470</name>
</gene>
<sequence length="680" mass="71186">MRKAIARPGFLRLPRFISNLRLVHKILGGFVVVLVLMAVVAAMGIYQLNEAAKRADRMYRINTLGVQHSAMAIRYFNASARDEKKALLAAEASQRSRAVDASKDGLQKAQQELEAYRATITSKDEADLFLLIEELAQRVVAGRTSVLDQAAKGDQVGAVITASQIESDAQRLNDNLDLLARYNAEQAAKAAKRMDAAAADARTVLIGLTVAAVILGFGGAWVLARSIAGAARKAADAADRIAQGDVEVSVDIQSKDELGRMARSFENMTSYLREMVGVAREVASGNLDVRVAPRGPQDALGLALRDMVASLARLVGTVQENAQAIFAASAQLEESSNQMAAATGQIAQAINEVTTSTVTLNSLAQESTHEVTQLAAGSQQLSASAQSSAESAAAGQREAEAMGQRISHASSVSLDVAKAAEETREAALQGKQAVGQAVAAMESIAAAVGRASERVDELGRLGQQIGDIVKVIDEIASQTNLLALNAAIEAARAGEQGRGFAVVAENVRSLAERSKASTREIADLIARVQAGTREAVAAMAEGVRDVTSGREITQHAGQSLEAIIGAVQSAADRMKEVATEVQELARGAGRIVEATEAIAQVSRDSAAGAAEMASGTERVAMVISQVSVTSEQTSASAEQVSASTEELSAQSEELAATASQMREFAKALAEAAGRFRLAQG</sequence>
<feature type="domain" description="HAMP" evidence="8">
    <location>
        <begin position="225"/>
        <end position="277"/>
    </location>
</feature>
<keyword evidence="6" id="KW-0472">Membrane</keyword>
<dbReference type="Pfam" id="PF00015">
    <property type="entry name" value="MCPsignal"/>
    <property type="match status" value="1"/>
</dbReference>
<evidence type="ECO:0000256" key="4">
    <source>
        <dbReference type="SAM" id="Coils"/>
    </source>
</evidence>
<reference evidence="9 10" key="1">
    <citation type="submission" date="2017-09" db="EMBL/GenBank/DDBJ databases">
        <title>Sequencing the genomes of two abundant thermophiles in Great Basin hot springs: Thermocrinis jamiesonii and novel Chloroflexi Thermoflexus hugenholtzii.</title>
        <authorList>
            <person name="Hedlund B."/>
        </authorList>
    </citation>
    <scope>NUCLEOTIDE SEQUENCE [LARGE SCALE GENOMIC DNA]</scope>
    <source>
        <strain evidence="9 10">G233</strain>
    </source>
</reference>
<dbReference type="SMART" id="SM00283">
    <property type="entry name" value="MA"/>
    <property type="match status" value="1"/>
</dbReference>
<dbReference type="Gene3D" id="6.10.340.10">
    <property type="match status" value="1"/>
</dbReference>
<accession>A0A2A9HE33</accession>
<dbReference type="Proteomes" id="UP000223071">
    <property type="component" value="Unassembled WGS sequence"/>
</dbReference>
<dbReference type="CDD" id="cd06225">
    <property type="entry name" value="HAMP"/>
    <property type="match status" value="2"/>
</dbReference>
<dbReference type="Gene3D" id="1.10.287.950">
    <property type="entry name" value="Methyl-accepting chemotaxis protein"/>
    <property type="match status" value="1"/>
</dbReference>
<organism evidence="9 10">
    <name type="scientific">Tepidiforma thermophila (strain KCTC 52669 / CGMCC 1.13589 / G233)</name>
    <dbReference type="NCBI Taxonomy" id="2761530"/>
    <lineage>
        <taxon>Bacteria</taxon>
        <taxon>Bacillati</taxon>
        <taxon>Chloroflexota</taxon>
        <taxon>Tepidiformia</taxon>
        <taxon>Tepidiformales</taxon>
        <taxon>Tepidiformaceae</taxon>
        <taxon>Tepidiforma</taxon>
    </lineage>
</organism>
<dbReference type="PROSITE" id="PS50885">
    <property type="entry name" value="HAMP"/>
    <property type="match status" value="2"/>
</dbReference>
<dbReference type="EMBL" id="PDJQ01000001">
    <property type="protein sequence ID" value="PFG73275.1"/>
    <property type="molecule type" value="Genomic_DNA"/>
</dbReference>
<evidence type="ECO:0000259" key="7">
    <source>
        <dbReference type="PROSITE" id="PS50111"/>
    </source>
</evidence>
<keyword evidence="6" id="KW-1133">Transmembrane helix</keyword>
<dbReference type="InterPro" id="IPR004089">
    <property type="entry name" value="MCPsignal_dom"/>
</dbReference>
<dbReference type="PROSITE" id="PS50111">
    <property type="entry name" value="CHEMOTAXIS_TRANSDUC_2"/>
    <property type="match status" value="1"/>
</dbReference>
<dbReference type="GO" id="GO:0016020">
    <property type="term" value="C:membrane"/>
    <property type="evidence" value="ECO:0007669"/>
    <property type="project" value="InterPro"/>
</dbReference>
<dbReference type="GO" id="GO:0007165">
    <property type="term" value="P:signal transduction"/>
    <property type="evidence" value="ECO:0007669"/>
    <property type="project" value="UniProtKB-KW"/>
</dbReference>
<dbReference type="PANTHER" id="PTHR32089:SF112">
    <property type="entry name" value="LYSOZYME-LIKE PROTEIN-RELATED"/>
    <property type="match status" value="1"/>
</dbReference>
<feature type="transmembrane region" description="Helical" evidence="6">
    <location>
        <begin position="26"/>
        <end position="48"/>
    </location>
</feature>
<feature type="compositionally biased region" description="Low complexity" evidence="5">
    <location>
        <begin position="385"/>
        <end position="404"/>
    </location>
</feature>
<keyword evidence="6" id="KW-0812">Transmembrane</keyword>
<dbReference type="Pfam" id="PF00672">
    <property type="entry name" value="HAMP"/>
    <property type="match status" value="1"/>
</dbReference>
<comment type="similarity">
    <text evidence="2">Belongs to the methyl-accepting chemotaxis (MCP) protein family.</text>
</comment>
<evidence type="ECO:0000313" key="10">
    <source>
        <dbReference type="Proteomes" id="UP000223071"/>
    </source>
</evidence>
<dbReference type="SUPFAM" id="SSF58104">
    <property type="entry name" value="Methyl-accepting chemotaxis protein (MCP) signaling domain"/>
    <property type="match status" value="3"/>
</dbReference>
<evidence type="ECO:0000256" key="3">
    <source>
        <dbReference type="PROSITE-ProRule" id="PRU00284"/>
    </source>
</evidence>
<name>A0A2A9HE33_TEPT2</name>
<evidence type="ECO:0000313" key="9">
    <source>
        <dbReference type="EMBL" id="PFG73275.1"/>
    </source>
</evidence>
<feature type="domain" description="HAMP" evidence="8">
    <location>
        <begin position="278"/>
        <end position="319"/>
    </location>
</feature>
<protein>
    <submittedName>
        <fullName evidence="9">Methyl-accepting chemotaxis protein</fullName>
    </submittedName>
</protein>